<keyword evidence="1" id="KW-0732">Signal</keyword>
<name>A0AA37TAP9_9HYPH</name>
<dbReference type="AlphaFoldDB" id="A0AA37TAP9"/>
<evidence type="ECO:0000313" key="2">
    <source>
        <dbReference type="EMBL" id="GLS69800.1"/>
    </source>
</evidence>
<sequence length="96" mass="10299">MLKPLSLLVLALPAATAAYAEEVPRFDIKAICGAAPSIGQSAQATDRGCIHDETQARTQLEQQWPGFKTNRRNACVQEVSIGGPPSYVALLTCLQM</sequence>
<comment type="caution">
    <text evidence="2">The sequence shown here is derived from an EMBL/GenBank/DDBJ whole genome shotgun (WGS) entry which is preliminary data.</text>
</comment>
<dbReference type="Proteomes" id="UP001157440">
    <property type="component" value="Unassembled WGS sequence"/>
</dbReference>
<keyword evidence="3" id="KW-1185">Reference proteome</keyword>
<protein>
    <recommendedName>
        <fullName evidence="4">Secreted protein</fullName>
    </recommendedName>
</protein>
<feature type="chain" id="PRO_5041323848" description="Secreted protein" evidence="1">
    <location>
        <begin position="21"/>
        <end position="96"/>
    </location>
</feature>
<organism evidence="2 3">
    <name type="scientific">Methylobacterium tardum</name>
    <dbReference type="NCBI Taxonomy" id="374432"/>
    <lineage>
        <taxon>Bacteria</taxon>
        <taxon>Pseudomonadati</taxon>
        <taxon>Pseudomonadota</taxon>
        <taxon>Alphaproteobacteria</taxon>
        <taxon>Hyphomicrobiales</taxon>
        <taxon>Methylobacteriaceae</taxon>
        <taxon>Methylobacterium</taxon>
    </lineage>
</organism>
<dbReference type="EMBL" id="BSPL01000011">
    <property type="protein sequence ID" value="GLS69800.1"/>
    <property type="molecule type" value="Genomic_DNA"/>
</dbReference>
<evidence type="ECO:0008006" key="4">
    <source>
        <dbReference type="Google" id="ProtNLM"/>
    </source>
</evidence>
<feature type="signal peptide" evidence="1">
    <location>
        <begin position="1"/>
        <end position="20"/>
    </location>
</feature>
<evidence type="ECO:0000313" key="3">
    <source>
        <dbReference type="Proteomes" id="UP001157440"/>
    </source>
</evidence>
<proteinExistence type="predicted"/>
<gene>
    <name evidence="2" type="ORF">GCM10007890_18130</name>
</gene>
<evidence type="ECO:0000256" key="1">
    <source>
        <dbReference type="SAM" id="SignalP"/>
    </source>
</evidence>
<accession>A0AA37TAP9</accession>
<reference evidence="3" key="1">
    <citation type="journal article" date="2019" name="Int. J. Syst. Evol. Microbiol.">
        <title>The Global Catalogue of Microorganisms (GCM) 10K type strain sequencing project: providing services to taxonomists for standard genome sequencing and annotation.</title>
        <authorList>
            <consortium name="The Broad Institute Genomics Platform"/>
            <consortium name="The Broad Institute Genome Sequencing Center for Infectious Disease"/>
            <person name="Wu L."/>
            <person name="Ma J."/>
        </authorList>
    </citation>
    <scope>NUCLEOTIDE SEQUENCE [LARGE SCALE GENOMIC DNA]</scope>
    <source>
        <strain evidence="3">NBRC 103632</strain>
    </source>
</reference>